<sequence length="42" mass="5353">MYWFSFLQNEHPIHLYEMITRNQPYRFSYTTFLLNKKKQPIK</sequence>
<comment type="caution">
    <text evidence="1">The sequence shown here is derived from an EMBL/GenBank/DDBJ whole genome shotgun (WGS) entry which is preliminary data.</text>
</comment>
<gene>
    <name evidence="1" type="ORF">D356_00183</name>
</gene>
<evidence type="ECO:0000313" key="2">
    <source>
        <dbReference type="Proteomes" id="UP000014622"/>
    </source>
</evidence>
<reference evidence="1 2" key="1">
    <citation type="submission" date="2013-06" db="EMBL/GenBank/DDBJ databases">
        <authorList>
            <person name="Weinstock G."/>
            <person name="Sodergren E."/>
            <person name="Lobos E.A."/>
            <person name="Fulton L."/>
            <person name="Fulton R."/>
            <person name="Courtney L."/>
            <person name="Fronick C."/>
            <person name="O'Laughlin M."/>
            <person name="Godfrey J."/>
            <person name="Wilson R.M."/>
            <person name="Miner T."/>
            <person name="Farmer C."/>
            <person name="Delehaunty K."/>
            <person name="Cordes M."/>
            <person name="Minx P."/>
            <person name="Tomlinson C."/>
            <person name="Chen J."/>
            <person name="Wollam A."/>
            <person name="Pepin K.H."/>
            <person name="Bhonagiri V."/>
            <person name="Zhang X."/>
            <person name="Warren W."/>
            <person name="Mitreva M."/>
            <person name="Mardis E.R."/>
            <person name="Wilson R.K."/>
        </authorList>
    </citation>
    <scope>NUCLEOTIDE SEQUENCE [LARGE SCALE GENOMIC DNA]</scope>
    <source>
        <strain evidence="1 2">SD2A-2</strain>
    </source>
</reference>
<evidence type="ECO:0000313" key="1">
    <source>
        <dbReference type="EMBL" id="EPI16060.1"/>
    </source>
</evidence>
<name>A0AB73ACY8_ENTFC</name>
<dbReference type="Proteomes" id="UP000014622">
    <property type="component" value="Unassembled WGS sequence"/>
</dbReference>
<accession>A0AB73ACY8</accession>
<proteinExistence type="predicted"/>
<dbReference type="EMBL" id="ATIT01000023">
    <property type="protein sequence ID" value="EPI16060.1"/>
    <property type="molecule type" value="Genomic_DNA"/>
</dbReference>
<dbReference type="AlphaFoldDB" id="A0AB73ACY8"/>
<protein>
    <submittedName>
        <fullName evidence="1">Uncharacterized protein</fullName>
    </submittedName>
</protein>
<organism evidence="1 2">
    <name type="scientific">Enterococcus faecium SD2A-2</name>
    <dbReference type="NCBI Taxonomy" id="1244154"/>
    <lineage>
        <taxon>Bacteria</taxon>
        <taxon>Bacillati</taxon>
        <taxon>Bacillota</taxon>
        <taxon>Bacilli</taxon>
        <taxon>Lactobacillales</taxon>
        <taxon>Enterococcaceae</taxon>
        <taxon>Enterococcus</taxon>
    </lineage>
</organism>